<proteinExistence type="predicted"/>
<keyword evidence="10" id="KW-1185">Reference proteome</keyword>
<dbReference type="GO" id="GO:0020037">
    <property type="term" value="F:heme binding"/>
    <property type="evidence" value="ECO:0007669"/>
    <property type="project" value="InterPro"/>
</dbReference>
<reference evidence="9 10" key="1">
    <citation type="submission" date="2019-03" db="EMBL/GenBank/DDBJ databases">
        <title>Genomic Encyclopedia of Type Strains, Phase IV (KMG-IV): sequencing the most valuable type-strain genomes for metagenomic binning, comparative biology and taxonomic classification.</title>
        <authorList>
            <person name="Goeker M."/>
        </authorList>
    </citation>
    <scope>NUCLEOTIDE SEQUENCE [LARGE SCALE GENOMIC DNA]</scope>
    <source>
        <strain evidence="9 10">DSM 103792</strain>
    </source>
</reference>
<gene>
    <name evidence="9" type="ORF">EV696_10378</name>
</gene>
<feature type="chain" id="PRO_5020951303" evidence="7">
    <location>
        <begin position="25"/>
        <end position="155"/>
    </location>
</feature>
<dbReference type="PANTHER" id="PTHR40942:SF4">
    <property type="entry name" value="CYTOCHROME C5"/>
    <property type="match status" value="1"/>
</dbReference>
<sequence>MSTLRRIVVTASVALLTLGLTVQASSTEGVKGYKGWRSTEAVRERTAPVGDVYVEGDDIPNPAPAVATAGGGSGEPRSGEQVYNTACMACHASGAAGAPILGDTSAWKPRLAKGEDALWNSLMNGLNAMPAKGMCMDCSEEELKNVLDYMIAKAK</sequence>
<keyword evidence="5 6" id="KW-0408">Iron</keyword>
<dbReference type="InterPro" id="IPR036909">
    <property type="entry name" value="Cyt_c-like_dom_sf"/>
</dbReference>
<dbReference type="PANTHER" id="PTHR40942">
    <property type="match status" value="1"/>
</dbReference>
<dbReference type="EMBL" id="SNYM01000003">
    <property type="protein sequence ID" value="TDQ49710.1"/>
    <property type="molecule type" value="Genomic_DNA"/>
</dbReference>
<evidence type="ECO:0000256" key="3">
    <source>
        <dbReference type="ARBA" id="ARBA00022723"/>
    </source>
</evidence>
<evidence type="ECO:0000256" key="4">
    <source>
        <dbReference type="ARBA" id="ARBA00022982"/>
    </source>
</evidence>
<dbReference type="PRINTS" id="PR00607">
    <property type="entry name" value="CYTCHROMECIE"/>
</dbReference>
<evidence type="ECO:0000256" key="2">
    <source>
        <dbReference type="ARBA" id="ARBA00022617"/>
    </source>
</evidence>
<keyword evidence="4" id="KW-0249">Electron transport</keyword>
<comment type="caution">
    <text evidence="9">The sequence shown here is derived from an EMBL/GenBank/DDBJ whole genome shotgun (WGS) entry which is preliminary data.</text>
</comment>
<dbReference type="PROSITE" id="PS51007">
    <property type="entry name" value="CYTC"/>
    <property type="match status" value="1"/>
</dbReference>
<accession>A0A4R6UR27</accession>
<evidence type="ECO:0000256" key="7">
    <source>
        <dbReference type="SAM" id="SignalP"/>
    </source>
</evidence>
<keyword evidence="3 6" id="KW-0479">Metal-binding</keyword>
<protein>
    <submittedName>
        <fullName evidence="9">Cytochrome c5</fullName>
    </submittedName>
</protein>
<keyword evidence="7" id="KW-0732">Signal</keyword>
<evidence type="ECO:0000256" key="6">
    <source>
        <dbReference type="PROSITE-ProRule" id="PRU00433"/>
    </source>
</evidence>
<feature type="signal peptide" evidence="7">
    <location>
        <begin position="1"/>
        <end position="24"/>
    </location>
</feature>
<evidence type="ECO:0000256" key="1">
    <source>
        <dbReference type="ARBA" id="ARBA00022448"/>
    </source>
</evidence>
<dbReference type="OrthoDB" id="9814708at2"/>
<dbReference type="AlphaFoldDB" id="A0A4R6UR27"/>
<dbReference type="RefSeq" id="WP_133588259.1">
    <property type="nucleotide sequence ID" value="NZ_CP037953.1"/>
</dbReference>
<organism evidence="9 10">
    <name type="scientific">Permianibacter aggregans</name>
    <dbReference type="NCBI Taxonomy" id="1510150"/>
    <lineage>
        <taxon>Bacteria</taxon>
        <taxon>Pseudomonadati</taxon>
        <taxon>Pseudomonadota</taxon>
        <taxon>Gammaproteobacteria</taxon>
        <taxon>Pseudomonadales</taxon>
        <taxon>Pseudomonadaceae</taxon>
        <taxon>Permianibacter</taxon>
    </lineage>
</organism>
<feature type="domain" description="Cytochrome c" evidence="8">
    <location>
        <begin position="74"/>
        <end position="154"/>
    </location>
</feature>
<dbReference type="InterPro" id="IPR002323">
    <property type="entry name" value="Cyt_CIE"/>
</dbReference>
<dbReference type="InterPro" id="IPR009056">
    <property type="entry name" value="Cyt_c-like_dom"/>
</dbReference>
<dbReference type="GO" id="GO:0009055">
    <property type="term" value="F:electron transfer activity"/>
    <property type="evidence" value="ECO:0007669"/>
    <property type="project" value="InterPro"/>
</dbReference>
<dbReference type="Proteomes" id="UP000295375">
    <property type="component" value="Unassembled WGS sequence"/>
</dbReference>
<dbReference type="Pfam" id="PF13442">
    <property type="entry name" value="Cytochrome_CBB3"/>
    <property type="match status" value="1"/>
</dbReference>
<evidence type="ECO:0000259" key="8">
    <source>
        <dbReference type="PROSITE" id="PS51007"/>
    </source>
</evidence>
<name>A0A4R6UR27_9GAMM</name>
<keyword evidence="2 6" id="KW-0349">Heme</keyword>
<dbReference type="Gene3D" id="1.10.760.10">
    <property type="entry name" value="Cytochrome c-like domain"/>
    <property type="match status" value="1"/>
</dbReference>
<evidence type="ECO:0000256" key="5">
    <source>
        <dbReference type="ARBA" id="ARBA00023004"/>
    </source>
</evidence>
<dbReference type="SUPFAM" id="SSF46626">
    <property type="entry name" value="Cytochrome c"/>
    <property type="match status" value="1"/>
</dbReference>
<evidence type="ECO:0000313" key="10">
    <source>
        <dbReference type="Proteomes" id="UP000295375"/>
    </source>
</evidence>
<evidence type="ECO:0000313" key="9">
    <source>
        <dbReference type="EMBL" id="TDQ49710.1"/>
    </source>
</evidence>
<dbReference type="GO" id="GO:0005506">
    <property type="term" value="F:iron ion binding"/>
    <property type="evidence" value="ECO:0007669"/>
    <property type="project" value="InterPro"/>
</dbReference>
<keyword evidence="1" id="KW-0813">Transport</keyword>